<name>A0A1I7XJW9_HETBA</name>
<dbReference type="Pfam" id="PF23145">
    <property type="entry name" value="Zf_2nd_IFT121"/>
    <property type="match status" value="1"/>
</dbReference>
<organism evidence="10 11">
    <name type="scientific">Heterorhabditis bacteriophora</name>
    <name type="common">Entomopathogenic nematode worm</name>
    <dbReference type="NCBI Taxonomy" id="37862"/>
    <lineage>
        <taxon>Eukaryota</taxon>
        <taxon>Metazoa</taxon>
        <taxon>Ecdysozoa</taxon>
        <taxon>Nematoda</taxon>
        <taxon>Chromadorea</taxon>
        <taxon>Rhabditida</taxon>
        <taxon>Rhabditina</taxon>
        <taxon>Rhabditomorpha</taxon>
        <taxon>Strongyloidea</taxon>
        <taxon>Heterorhabditidae</taxon>
        <taxon>Heterorhabditis</taxon>
    </lineage>
</organism>
<evidence type="ECO:0000259" key="9">
    <source>
        <dbReference type="Pfam" id="PF23145"/>
    </source>
</evidence>
<evidence type="ECO:0000313" key="10">
    <source>
        <dbReference type="Proteomes" id="UP000095283"/>
    </source>
</evidence>
<keyword evidence="4" id="KW-0677">Repeat</keyword>
<accession>A0A1I7XJW9</accession>
<comment type="subcellular location">
    <subcellularLocation>
        <location evidence="1">Cytoplasm</location>
        <location evidence="1">Cytoskeleton</location>
        <location evidence="1">Cilium basal body</location>
    </subcellularLocation>
</comment>
<evidence type="ECO:0000256" key="4">
    <source>
        <dbReference type="ARBA" id="ARBA00022737"/>
    </source>
</evidence>
<evidence type="ECO:0000256" key="3">
    <source>
        <dbReference type="ARBA" id="ARBA00022574"/>
    </source>
</evidence>
<feature type="domain" description="IFT121-like zinc finger" evidence="9">
    <location>
        <begin position="281"/>
        <end position="312"/>
    </location>
</feature>
<keyword evidence="7" id="KW-0206">Cytoskeleton</keyword>
<dbReference type="AlphaFoldDB" id="A0A1I7XJW9"/>
<proteinExistence type="predicted"/>
<dbReference type="Proteomes" id="UP000095283">
    <property type="component" value="Unplaced"/>
</dbReference>
<dbReference type="InterPro" id="IPR056170">
    <property type="entry name" value="Znf_IFT121-like"/>
</dbReference>
<dbReference type="PANTHER" id="PTHR14920:SF0">
    <property type="entry name" value="WD REPEAT DOMAIN 19"/>
    <property type="match status" value="1"/>
</dbReference>
<evidence type="ECO:0000256" key="1">
    <source>
        <dbReference type="ARBA" id="ARBA00004120"/>
    </source>
</evidence>
<dbReference type="GO" id="GO:0005929">
    <property type="term" value="C:cilium"/>
    <property type="evidence" value="ECO:0007669"/>
    <property type="project" value="TreeGrafter"/>
</dbReference>
<keyword evidence="3" id="KW-0853">WD repeat</keyword>
<evidence type="ECO:0000256" key="2">
    <source>
        <dbReference type="ARBA" id="ARBA00022490"/>
    </source>
</evidence>
<evidence type="ECO:0000256" key="7">
    <source>
        <dbReference type="ARBA" id="ARBA00023212"/>
    </source>
</evidence>
<evidence type="ECO:0000256" key="8">
    <source>
        <dbReference type="ARBA" id="ARBA00023273"/>
    </source>
</evidence>
<keyword evidence="8" id="KW-0966">Cell projection</keyword>
<dbReference type="GO" id="GO:0060271">
    <property type="term" value="P:cilium assembly"/>
    <property type="evidence" value="ECO:0007669"/>
    <property type="project" value="TreeGrafter"/>
</dbReference>
<evidence type="ECO:0000256" key="5">
    <source>
        <dbReference type="ARBA" id="ARBA00022794"/>
    </source>
</evidence>
<dbReference type="InterPro" id="IPR040379">
    <property type="entry name" value="WDR19/dyf-2"/>
</dbReference>
<dbReference type="WBParaSite" id="Hba_17800">
    <property type="protein sequence ID" value="Hba_17800"/>
    <property type="gene ID" value="Hba_17800"/>
</dbReference>
<keyword evidence="5" id="KW-0970">Cilium biogenesis/degradation</keyword>
<keyword evidence="10" id="KW-1185">Reference proteome</keyword>
<sequence length="312" mass="34922">MTDYAEAIEENGTPEQFVQLAEHFAGGGDVLNAGRFYHRAGHHGMALDFLLNAGESHDALVLAIECVSASGDQKMTARLTDYLMGELDGMPKDAKYLFRLYVALGMTREAAKTAVVIAREEQENGSYRIARNVLLAMYQELLSKKIKVPQEMQHSLMLLHSYLIVKSLLKRNETLKAARMLIRVAANISRFPAHIVPILTSTVVICSKAGLKAAAHRSAISLMQPEYRSKINVKYKKKIEALVRKADKLTDEDEQLTPCPYCEVLIPETDLTCQKCKNIIPYCIVTGRHIINTDFALCSSCEFPAYYSEMKK</sequence>
<keyword evidence="2" id="KW-0963">Cytoplasm</keyword>
<keyword evidence="6" id="KW-0969">Cilium</keyword>
<dbReference type="GO" id="GO:0030991">
    <property type="term" value="C:intraciliary transport particle A"/>
    <property type="evidence" value="ECO:0007669"/>
    <property type="project" value="TreeGrafter"/>
</dbReference>
<evidence type="ECO:0000256" key="6">
    <source>
        <dbReference type="ARBA" id="ARBA00023069"/>
    </source>
</evidence>
<dbReference type="GO" id="GO:0035721">
    <property type="term" value="P:intraciliary retrograde transport"/>
    <property type="evidence" value="ECO:0007669"/>
    <property type="project" value="InterPro"/>
</dbReference>
<reference evidence="11" key="1">
    <citation type="submission" date="2016-11" db="UniProtKB">
        <authorList>
            <consortium name="WormBaseParasite"/>
        </authorList>
    </citation>
    <scope>IDENTIFICATION</scope>
</reference>
<evidence type="ECO:0000313" key="11">
    <source>
        <dbReference type="WBParaSite" id="Hba_17800"/>
    </source>
</evidence>
<protein>
    <submittedName>
        <fullName evidence="11">Intraflagellar transport protein 122 homolog</fullName>
    </submittedName>
</protein>
<dbReference type="PANTHER" id="PTHR14920">
    <property type="entry name" value="OSMOTIC AVOIDANCE ABNORMAL PROTEIN 1/WD REPEAT MEMBRANE PROTEIN"/>
    <property type="match status" value="1"/>
</dbReference>